<dbReference type="AlphaFoldDB" id="A0A5J6MZN7"/>
<keyword evidence="4" id="KW-1185">Reference proteome</keyword>
<reference evidence="3 4" key="1">
    <citation type="submission" date="2019-08" db="EMBL/GenBank/DDBJ databases">
        <title>Hyperibacter terrae gen. nov., sp. nov. and Hyperibacter viscosus sp. nov., two new members in the family Rhodospirillaceae isolated from the rhizosphere of Hypericum perforatum.</title>
        <authorList>
            <person name="Noviana Z."/>
        </authorList>
    </citation>
    <scope>NUCLEOTIDE SEQUENCE [LARGE SCALE GENOMIC DNA]</scope>
    <source>
        <strain evidence="3 4">R5959</strain>
    </source>
</reference>
<dbReference type="Gene3D" id="3.40.109.10">
    <property type="entry name" value="NADH Oxidase"/>
    <property type="match status" value="1"/>
</dbReference>
<evidence type="ECO:0000256" key="1">
    <source>
        <dbReference type="SAM" id="MobiDB-lite"/>
    </source>
</evidence>
<feature type="domain" description="Nitroreductase" evidence="2">
    <location>
        <begin position="32"/>
        <end position="212"/>
    </location>
</feature>
<feature type="region of interest" description="Disordered" evidence="1">
    <location>
        <begin position="1"/>
        <end position="23"/>
    </location>
</feature>
<accession>A0A5J6MZN7</accession>
<dbReference type="InterPro" id="IPR052544">
    <property type="entry name" value="Bacteriocin_Proc_Enz"/>
</dbReference>
<dbReference type="PANTHER" id="PTHR43745">
    <property type="entry name" value="NITROREDUCTASE MJ1384-RELATED"/>
    <property type="match status" value="1"/>
</dbReference>
<evidence type="ECO:0000313" key="3">
    <source>
        <dbReference type="EMBL" id="QEX23232.1"/>
    </source>
</evidence>
<dbReference type="RefSeq" id="WP_191909049.1">
    <property type="nucleotide sequence ID" value="NZ_CP042582.1"/>
</dbReference>
<proteinExistence type="predicted"/>
<dbReference type="InterPro" id="IPR029479">
    <property type="entry name" value="Nitroreductase"/>
</dbReference>
<evidence type="ECO:0000313" key="4">
    <source>
        <dbReference type="Proteomes" id="UP000325797"/>
    </source>
</evidence>
<dbReference type="EMBL" id="CP042582">
    <property type="protein sequence ID" value="QEX23232.1"/>
    <property type="molecule type" value="Genomic_DNA"/>
</dbReference>
<protein>
    <recommendedName>
        <fullName evidence="2">Nitroreductase domain-containing protein</fullName>
    </recommendedName>
</protein>
<name>A0A5J6MZN7_9PROT</name>
<organism evidence="3 4">
    <name type="scientific">Hypericibacter adhaerens</name>
    <dbReference type="NCBI Taxonomy" id="2602016"/>
    <lineage>
        <taxon>Bacteria</taxon>
        <taxon>Pseudomonadati</taxon>
        <taxon>Pseudomonadota</taxon>
        <taxon>Alphaproteobacteria</taxon>
        <taxon>Rhodospirillales</taxon>
        <taxon>Dongiaceae</taxon>
        <taxon>Hypericibacter</taxon>
    </lineage>
</organism>
<dbReference type="GO" id="GO:0016491">
    <property type="term" value="F:oxidoreductase activity"/>
    <property type="evidence" value="ECO:0007669"/>
    <property type="project" value="InterPro"/>
</dbReference>
<dbReference type="Pfam" id="PF00881">
    <property type="entry name" value="Nitroreductase"/>
    <property type="match status" value="1"/>
</dbReference>
<dbReference type="KEGG" id="hadh:FRZ61_31680"/>
<gene>
    <name evidence="3" type="ORF">FRZ61_31680</name>
</gene>
<evidence type="ECO:0000259" key="2">
    <source>
        <dbReference type="Pfam" id="PF00881"/>
    </source>
</evidence>
<dbReference type="SUPFAM" id="SSF55469">
    <property type="entry name" value="FMN-dependent nitroreductase-like"/>
    <property type="match status" value="1"/>
</dbReference>
<sequence>MTDASSGKGALRPIELPPPAEGPALSLHEAAARRRTTREIAATPLTPAQLSNLLWVAWGVNRKTGPFGAPGRTAASASNSQEIDLYVMLDAGAYLYDAAAHRLDPVAALDLRFGAIGHRQAVRSKAPVQLVYVVDLHRLTHTAGFEEPGLHDPEVQKSYYFVDTGLIAGNVYLFAAAHGLACWFHNCDKTSLTNLLALRPEQKPLFAQSIGWPAAADR</sequence>
<dbReference type="Proteomes" id="UP000325797">
    <property type="component" value="Chromosome"/>
</dbReference>
<dbReference type="PANTHER" id="PTHR43745:SF2">
    <property type="entry name" value="NITROREDUCTASE MJ1384-RELATED"/>
    <property type="match status" value="1"/>
</dbReference>
<dbReference type="InterPro" id="IPR000415">
    <property type="entry name" value="Nitroreductase-like"/>
</dbReference>